<proteinExistence type="predicted"/>
<comment type="caution">
    <text evidence="2">The sequence shown here is derived from an EMBL/GenBank/DDBJ whole genome shotgun (WGS) entry which is preliminary data.</text>
</comment>
<evidence type="ECO:0000313" key="3">
    <source>
        <dbReference type="Proteomes" id="UP000266152"/>
    </source>
</evidence>
<feature type="region of interest" description="Disordered" evidence="1">
    <location>
        <begin position="26"/>
        <end position="120"/>
    </location>
</feature>
<evidence type="ECO:0000313" key="2">
    <source>
        <dbReference type="EMBL" id="RGP63497.1"/>
    </source>
</evidence>
<keyword evidence="3" id="KW-1185">Reference proteome</keyword>
<accession>A0A395RTV0</accession>
<protein>
    <submittedName>
        <fullName evidence="2">Conserved serine-rich</fullName>
    </submittedName>
</protein>
<feature type="compositionally biased region" description="Basic and acidic residues" evidence="1">
    <location>
        <begin position="100"/>
        <end position="109"/>
    </location>
</feature>
<dbReference type="Proteomes" id="UP000266152">
    <property type="component" value="Unassembled WGS sequence"/>
</dbReference>
<dbReference type="EMBL" id="PXOF01000129">
    <property type="protein sequence ID" value="RGP63497.1"/>
    <property type="molecule type" value="Genomic_DNA"/>
</dbReference>
<reference evidence="2 3" key="1">
    <citation type="journal article" date="2018" name="PLoS Pathog.">
        <title>Evolution of structural diversity of trichothecenes, a family of toxins produced by plant pathogenic and entomopathogenic fungi.</title>
        <authorList>
            <person name="Proctor R.H."/>
            <person name="McCormick S.P."/>
            <person name="Kim H.S."/>
            <person name="Cardoza R.E."/>
            <person name="Stanley A.M."/>
            <person name="Lindo L."/>
            <person name="Kelly A."/>
            <person name="Brown D.W."/>
            <person name="Lee T."/>
            <person name="Vaughan M.M."/>
            <person name="Alexander N.J."/>
            <person name="Busman M."/>
            <person name="Gutierrez S."/>
        </authorList>
    </citation>
    <scope>NUCLEOTIDE SEQUENCE [LARGE SCALE GENOMIC DNA]</scope>
    <source>
        <strain evidence="2 3">NRRL 3299</strain>
    </source>
</reference>
<name>A0A395RTV0_FUSSP</name>
<gene>
    <name evidence="2" type="ORF">FSPOR_8550</name>
</gene>
<evidence type="ECO:0000256" key="1">
    <source>
        <dbReference type="SAM" id="MobiDB-lite"/>
    </source>
</evidence>
<organism evidence="2 3">
    <name type="scientific">Fusarium sporotrichioides</name>
    <dbReference type="NCBI Taxonomy" id="5514"/>
    <lineage>
        <taxon>Eukaryota</taxon>
        <taxon>Fungi</taxon>
        <taxon>Dikarya</taxon>
        <taxon>Ascomycota</taxon>
        <taxon>Pezizomycotina</taxon>
        <taxon>Sordariomycetes</taxon>
        <taxon>Hypocreomycetidae</taxon>
        <taxon>Hypocreales</taxon>
        <taxon>Nectriaceae</taxon>
        <taxon>Fusarium</taxon>
    </lineage>
</organism>
<sequence>MSIGRVTNSHGLLGLRQVMSRSTFNSRAPHILQRSTFATQGYGNSEGDPVGSNPKDQTPNSRATHDLEHPGPTPPAGKGKQNETGMKTPEDASAQSGGSRSKDAIEKGKSPTAGHIGGKE</sequence>
<dbReference type="AlphaFoldDB" id="A0A395RTV0"/>
<feature type="compositionally biased region" description="Polar residues" evidence="1">
    <location>
        <begin position="33"/>
        <end position="43"/>
    </location>
</feature>
<dbReference type="STRING" id="5514.A0A395RTV0"/>